<keyword evidence="2" id="KW-1185">Reference proteome</keyword>
<evidence type="ECO:0000313" key="1">
    <source>
        <dbReference type="EMBL" id="SNV41625.1"/>
    </source>
</evidence>
<proteinExistence type="predicted"/>
<dbReference type="KEGG" id="ctak:4412677_00954"/>
<dbReference type="AlphaFoldDB" id="A0A239X4J7"/>
<evidence type="ECO:0008006" key="3">
    <source>
        <dbReference type="Google" id="ProtNLM"/>
    </source>
</evidence>
<protein>
    <recommendedName>
        <fullName evidence="3">ASCH domain-containing protein</fullName>
    </recommendedName>
</protein>
<name>A0A239X4J7_9FLAO</name>
<reference evidence="1 2" key="1">
    <citation type="submission" date="2017-06" db="EMBL/GenBank/DDBJ databases">
        <authorList>
            <consortium name="Pathogen Informatics"/>
        </authorList>
    </citation>
    <scope>NUCLEOTIDE SEQUENCE [LARGE SCALE GENOMIC DNA]</scope>
    <source>
        <strain evidence="1 2">NCTC13490</strain>
    </source>
</reference>
<dbReference type="Proteomes" id="UP000215196">
    <property type="component" value="Chromosome 1"/>
</dbReference>
<evidence type="ECO:0000313" key="2">
    <source>
        <dbReference type="Proteomes" id="UP000215196"/>
    </source>
</evidence>
<accession>A0A239X4J7</accession>
<organism evidence="1 2">
    <name type="scientific">Chryseobacterium taklimakanense</name>
    <dbReference type="NCBI Taxonomy" id="536441"/>
    <lineage>
        <taxon>Bacteria</taxon>
        <taxon>Pseudomonadati</taxon>
        <taxon>Bacteroidota</taxon>
        <taxon>Flavobacteriia</taxon>
        <taxon>Flavobacteriales</taxon>
        <taxon>Weeksellaceae</taxon>
        <taxon>Chryseobacterium group</taxon>
        <taxon>Chryseobacterium</taxon>
    </lineage>
</organism>
<gene>
    <name evidence="1" type="ORF">SAMEA4412677_00954</name>
</gene>
<dbReference type="EMBL" id="LT906465">
    <property type="protein sequence ID" value="SNV41625.1"/>
    <property type="molecule type" value="Genomic_DNA"/>
</dbReference>
<sequence>MTTPTEELIIVKKPKKPATKKDKTQLYLVLKGEYFNEILAGTKTEEYREFTDHNISRLGIVEDGIFVGCREYETVKFQLGYTKDAPQMVVEVKEVVLEADEDAEEFNIDNCNFTIRLGKILERTNC</sequence>